<dbReference type="InterPro" id="IPR004856">
    <property type="entry name" value="Glyco_trans_ALG6/ALG8"/>
</dbReference>
<keyword evidence="8 10" id="KW-1133">Transmembrane helix</keyword>
<evidence type="ECO:0000256" key="3">
    <source>
        <dbReference type="ARBA" id="ARBA00008715"/>
    </source>
</evidence>
<reference evidence="11" key="1">
    <citation type="submission" date="2022-02" db="EMBL/GenBank/DDBJ databases">
        <authorList>
            <person name="Giguere J D."/>
        </authorList>
    </citation>
    <scope>NUCLEOTIDE SEQUENCE</scope>
    <source>
        <strain evidence="11">CCAP 1055/1</strain>
    </source>
</reference>
<name>A0A8J9SCW7_PHATR</name>
<feature type="transmembrane region" description="Helical" evidence="10">
    <location>
        <begin position="252"/>
        <end position="270"/>
    </location>
</feature>
<protein>
    <recommendedName>
        <fullName evidence="10">Alpha-1,3-glucosyltransferase</fullName>
        <ecNumber evidence="10">2.4.1.-</ecNumber>
    </recommendedName>
</protein>
<comment type="subcellular location">
    <subcellularLocation>
        <location evidence="1 10">Endoplasmic reticulum membrane</location>
        <topology evidence="1 10">Multi-pass membrane protein</topology>
    </subcellularLocation>
</comment>
<evidence type="ECO:0000256" key="6">
    <source>
        <dbReference type="ARBA" id="ARBA00022692"/>
    </source>
</evidence>
<comment type="pathway">
    <text evidence="2 10">Protein modification; protein glycosylation.</text>
</comment>
<dbReference type="GO" id="GO:0005789">
    <property type="term" value="C:endoplasmic reticulum membrane"/>
    <property type="evidence" value="ECO:0007669"/>
    <property type="project" value="UniProtKB-SubCell"/>
</dbReference>
<keyword evidence="5 10" id="KW-0808">Transferase</keyword>
<evidence type="ECO:0000256" key="4">
    <source>
        <dbReference type="ARBA" id="ARBA00022676"/>
    </source>
</evidence>
<dbReference type="GO" id="GO:0042281">
    <property type="term" value="F:dolichyl pyrophosphate Man9GlcNAc2 alpha-1,3-glucosyltransferase activity"/>
    <property type="evidence" value="ECO:0007669"/>
    <property type="project" value="TreeGrafter"/>
</dbReference>
<dbReference type="EMBL" id="OU594946">
    <property type="protein sequence ID" value="CAG9290127.1"/>
    <property type="molecule type" value="Genomic_DNA"/>
</dbReference>
<evidence type="ECO:0000256" key="9">
    <source>
        <dbReference type="ARBA" id="ARBA00023136"/>
    </source>
</evidence>
<feature type="transmembrane region" description="Helical" evidence="10">
    <location>
        <begin position="427"/>
        <end position="446"/>
    </location>
</feature>
<keyword evidence="6 10" id="KW-0812">Transmembrane</keyword>
<dbReference type="EC" id="2.4.1.-" evidence="10"/>
<feature type="transmembrane region" description="Helical" evidence="10">
    <location>
        <begin position="126"/>
        <end position="148"/>
    </location>
</feature>
<evidence type="ECO:0000256" key="1">
    <source>
        <dbReference type="ARBA" id="ARBA00004477"/>
    </source>
</evidence>
<feature type="transmembrane region" description="Helical" evidence="10">
    <location>
        <begin position="227"/>
        <end position="245"/>
    </location>
</feature>
<evidence type="ECO:0000256" key="7">
    <source>
        <dbReference type="ARBA" id="ARBA00022824"/>
    </source>
</evidence>
<comment type="similarity">
    <text evidence="3 10">Belongs to the ALG6/ALG8 glucosyltransferase family.</text>
</comment>
<evidence type="ECO:0000313" key="11">
    <source>
        <dbReference type="EMBL" id="CAG9290127.1"/>
    </source>
</evidence>
<dbReference type="PANTHER" id="PTHR12413">
    <property type="entry name" value="DOLICHYL GLYCOSYLTRANSFERASE"/>
    <property type="match status" value="1"/>
</dbReference>
<feature type="transmembrane region" description="Helical" evidence="10">
    <location>
        <begin position="402"/>
        <end position="420"/>
    </location>
</feature>
<organism evidence="11">
    <name type="scientific">Phaeodactylum tricornutum</name>
    <name type="common">Diatom</name>
    <dbReference type="NCBI Taxonomy" id="2850"/>
    <lineage>
        <taxon>Eukaryota</taxon>
        <taxon>Sar</taxon>
        <taxon>Stramenopiles</taxon>
        <taxon>Ochrophyta</taxon>
        <taxon>Bacillariophyta</taxon>
        <taxon>Bacillariophyceae</taxon>
        <taxon>Bacillariophycidae</taxon>
        <taxon>Naviculales</taxon>
        <taxon>Phaeodactylaceae</taxon>
        <taxon>Phaeodactylum</taxon>
    </lineage>
</organism>
<feature type="transmembrane region" description="Helical" evidence="10">
    <location>
        <begin position="20"/>
        <end position="37"/>
    </location>
</feature>
<feature type="transmembrane region" description="Helical" evidence="10">
    <location>
        <begin position="497"/>
        <end position="519"/>
    </location>
</feature>
<evidence type="ECO:0000256" key="8">
    <source>
        <dbReference type="ARBA" id="ARBA00022989"/>
    </source>
</evidence>
<evidence type="ECO:0000256" key="5">
    <source>
        <dbReference type="ARBA" id="ARBA00022679"/>
    </source>
</evidence>
<keyword evidence="9 10" id="KW-0472">Membrane</keyword>
<keyword evidence="4 10" id="KW-0328">Glycosyltransferase</keyword>
<dbReference type="Proteomes" id="UP000836788">
    <property type="component" value="Chromosome 5"/>
</dbReference>
<dbReference type="AlphaFoldDB" id="A0A8J9SCW7"/>
<feature type="transmembrane region" description="Helical" evidence="10">
    <location>
        <begin position="363"/>
        <end position="382"/>
    </location>
</feature>
<feature type="transmembrane region" description="Helical" evidence="10">
    <location>
        <begin position="325"/>
        <end position="343"/>
    </location>
</feature>
<accession>A0A8J9SCW7</accession>
<evidence type="ECO:0000256" key="10">
    <source>
        <dbReference type="RuleBase" id="RU363110"/>
    </source>
</evidence>
<feature type="transmembrane region" description="Helical" evidence="10">
    <location>
        <begin position="195"/>
        <end position="221"/>
    </location>
</feature>
<dbReference type="Pfam" id="PF03155">
    <property type="entry name" value="Alg6_Alg8"/>
    <property type="match status" value="1"/>
</dbReference>
<gene>
    <name evidence="11" type="ORF">PTTT1_LOCUS43818</name>
</gene>
<proteinExistence type="inferred from homology"/>
<sequence>MSRSSLNSVRDTGGGTSSSLIVAVVAGLVLLRVLVGYHPHSGQDNYHGLHSAYGGDFEAQRHWMELTLHLPVGEWYWYDLSYWGLDYPPISAYVSWICGWLSHRLVGPESVALETSRGFENPTHKAFMRSTVIVLDLLVYGTAVWFWTMHRQYDRNLPDSTRLWRFALAMSQPAILLIDHGHFQYNTTALGLSLWAFYFMTLPVFFYCMIGSFMFCAALSFKQMTLYYAPAVFFYLLGRCFTTRGRFLVQRFYLLGMTVVATTFALWWPFVAFGPEGTSHIERAAHVFRRIIPLQRGLFEGKVSNLWCVLSLKPIRIRKLIPSQLQPLAALLLTLIFAAPACYRLFRLGQKQQQDNEQHQGKLILYGATSSALAFFLASFQVHEKSLLLALGPASLLLFDDATFVQWFSVIAAWTLWPLLVVDRLQVAYTCIMIIFIMLQRLLHSLQQGSTASTSGFLEHLPLLRWVPHFSGLVMLLLHFTELGVTIPPHLPDVFSVLWSIAGCAFCSLAWLASCWHLYGASEPNVKGTKFD</sequence>
<dbReference type="PANTHER" id="PTHR12413:SF1">
    <property type="entry name" value="DOLICHYL PYROPHOSPHATE MAN9GLCNAC2 ALPHA-1,3-GLUCOSYLTRANSFERASE"/>
    <property type="match status" value="1"/>
</dbReference>
<evidence type="ECO:0000256" key="2">
    <source>
        <dbReference type="ARBA" id="ARBA00004922"/>
    </source>
</evidence>
<keyword evidence="7 10" id="KW-0256">Endoplasmic reticulum</keyword>
<dbReference type="UniPathway" id="UPA00378"/>